<protein>
    <recommendedName>
        <fullName evidence="7">Palmitoyltransferase</fullName>
        <ecNumber evidence="7">2.3.1.225</ecNumber>
    </recommendedName>
</protein>
<evidence type="ECO:0000259" key="8">
    <source>
        <dbReference type="Pfam" id="PF01529"/>
    </source>
</evidence>
<keyword evidence="3 7" id="KW-0812">Transmembrane</keyword>
<dbReference type="WBParaSite" id="MBELARI_LOCUS6948">
    <property type="protein sequence ID" value="MBELARI_LOCUS6948"/>
    <property type="gene ID" value="MBELARI_LOCUS6948"/>
</dbReference>
<evidence type="ECO:0000256" key="2">
    <source>
        <dbReference type="ARBA" id="ARBA00022679"/>
    </source>
</evidence>
<evidence type="ECO:0000256" key="6">
    <source>
        <dbReference type="ARBA" id="ARBA00023315"/>
    </source>
</evidence>
<reference evidence="10" key="1">
    <citation type="submission" date="2024-02" db="UniProtKB">
        <authorList>
            <consortium name="WormBaseParasite"/>
        </authorList>
    </citation>
    <scope>IDENTIFICATION</scope>
</reference>
<feature type="domain" description="Palmitoyltransferase DHHC" evidence="8">
    <location>
        <begin position="57"/>
        <end position="203"/>
    </location>
</feature>
<accession>A0AAF3FJN5</accession>
<evidence type="ECO:0000256" key="4">
    <source>
        <dbReference type="ARBA" id="ARBA00022989"/>
    </source>
</evidence>
<keyword evidence="6 7" id="KW-0012">Acyltransferase</keyword>
<keyword evidence="9" id="KW-1185">Reference proteome</keyword>
<evidence type="ECO:0000256" key="5">
    <source>
        <dbReference type="ARBA" id="ARBA00023136"/>
    </source>
</evidence>
<comment type="subcellular location">
    <subcellularLocation>
        <location evidence="1">Membrane</location>
        <topology evidence="1">Multi-pass membrane protein</topology>
    </subcellularLocation>
</comment>
<dbReference type="GO" id="GO:0005783">
    <property type="term" value="C:endoplasmic reticulum"/>
    <property type="evidence" value="ECO:0007669"/>
    <property type="project" value="TreeGrafter"/>
</dbReference>
<dbReference type="Pfam" id="PF01529">
    <property type="entry name" value="DHHC"/>
    <property type="match status" value="1"/>
</dbReference>
<dbReference type="Proteomes" id="UP000887575">
    <property type="component" value="Unassembled WGS sequence"/>
</dbReference>
<dbReference type="EC" id="2.3.1.225" evidence="7"/>
<organism evidence="9 10">
    <name type="scientific">Mesorhabditis belari</name>
    <dbReference type="NCBI Taxonomy" id="2138241"/>
    <lineage>
        <taxon>Eukaryota</taxon>
        <taxon>Metazoa</taxon>
        <taxon>Ecdysozoa</taxon>
        <taxon>Nematoda</taxon>
        <taxon>Chromadorea</taxon>
        <taxon>Rhabditida</taxon>
        <taxon>Rhabditina</taxon>
        <taxon>Rhabditomorpha</taxon>
        <taxon>Rhabditoidea</taxon>
        <taxon>Rhabditidae</taxon>
        <taxon>Mesorhabditinae</taxon>
        <taxon>Mesorhabditis</taxon>
    </lineage>
</organism>
<dbReference type="PANTHER" id="PTHR22883:SF452">
    <property type="entry name" value="PALMITOYLTRANSFERASE"/>
    <property type="match status" value="1"/>
</dbReference>
<keyword evidence="2 7" id="KW-0808">Transferase</keyword>
<evidence type="ECO:0000313" key="10">
    <source>
        <dbReference type="WBParaSite" id="MBELARI_LOCUS6948"/>
    </source>
</evidence>
<comment type="domain">
    <text evidence="7">The DHHC domain is required for palmitoyltransferase activity.</text>
</comment>
<dbReference type="InterPro" id="IPR001594">
    <property type="entry name" value="Palmitoyltrfase_DHHC"/>
</dbReference>
<evidence type="ECO:0000256" key="7">
    <source>
        <dbReference type="RuleBase" id="RU079119"/>
    </source>
</evidence>
<dbReference type="GO" id="GO:0019706">
    <property type="term" value="F:protein-cysteine S-palmitoyltransferase activity"/>
    <property type="evidence" value="ECO:0007669"/>
    <property type="project" value="UniProtKB-EC"/>
</dbReference>
<evidence type="ECO:0000256" key="3">
    <source>
        <dbReference type="ARBA" id="ARBA00022692"/>
    </source>
</evidence>
<feature type="transmembrane region" description="Helical" evidence="7">
    <location>
        <begin position="93"/>
        <end position="114"/>
    </location>
</feature>
<dbReference type="PANTHER" id="PTHR22883">
    <property type="entry name" value="ZINC FINGER DHHC DOMAIN CONTAINING PROTEIN"/>
    <property type="match status" value="1"/>
</dbReference>
<dbReference type="GO" id="GO:0006612">
    <property type="term" value="P:protein targeting to membrane"/>
    <property type="evidence" value="ECO:0007669"/>
    <property type="project" value="TreeGrafter"/>
</dbReference>
<dbReference type="GO" id="GO:0005794">
    <property type="term" value="C:Golgi apparatus"/>
    <property type="evidence" value="ECO:0007669"/>
    <property type="project" value="TreeGrafter"/>
</dbReference>
<evidence type="ECO:0000313" key="9">
    <source>
        <dbReference type="Proteomes" id="UP000887575"/>
    </source>
</evidence>
<dbReference type="PROSITE" id="PS50216">
    <property type="entry name" value="DHHC"/>
    <property type="match status" value="1"/>
</dbReference>
<name>A0AAF3FJN5_9BILA</name>
<keyword evidence="4 7" id="KW-1133">Transmembrane helix</keyword>
<dbReference type="InterPro" id="IPR039859">
    <property type="entry name" value="PFA4/ZDH16/20/ERF2-like"/>
</dbReference>
<evidence type="ECO:0000256" key="1">
    <source>
        <dbReference type="ARBA" id="ARBA00004141"/>
    </source>
</evidence>
<dbReference type="AlphaFoldDB" id="A0AAF3FJN5"/>
<comment type="catalytic activity">
    <reaction evidence="7">
        <text>L-cysteinyl-[protein] + hexadecanoyl-CoA = S-hexadecanoyl-L-cysteinyl-[protein] + CoA</text>
        <dbReference type="Rhea" id="RHEA:36683"/>
        <dbReference type="Rhea" id="RHEA-COMP:10131"/>
        <dbReference type="Rhea" id="RHEA-COMP:11032"/>
        <dbReference type="ChEBI" id="CHEBI:29950"/>
        <dbReference type="ChEBI" id="CHEBI:57287"/>
        <dbReference type="ChEBI" id="CHEBI:57379"/>
        <dbReference type="ChEBI" id="CHEBI:74151"/>
        <dbReference type="EC" id="2.3.1.225"/>
    </reaction>
</comment>
<comment type="similarity">
    <text evidence="7">Belongs to the DHHC palmitoyltransferase family.</text>
</comment>
<sequence>MFVIFQLWANVVAIQSESYKNCPTYQLNRRLFSGKQSAQSFGRKKRLFDGRITISEVHPLRSIRCDLCGRCSLRNERHCYVLGTCIGVANFRYYAAFMIYLAVLCAYSLTWIISYHWRLKIEYIFPSSIGRLTRVLSQIGHMRMVVGEIFHQMYFQYERVVAYKKPIYFTFSCFIFAAMGLFVALCLIIEMVYDIYHGIAVRERPYLSLKIKGDDDRTSFGERLRFLFGKSFPLGLRWPRRWEDVDWSESFIETLLLKALLDDDEKTKKKNDAINETILDTGNINFVNKSSNIQFETDALK</sequence>
<feature type="transmembrane region" description="Helical" evidence="7">
    <location>
        <begin position="167"/>
        <end position="189"/>
    </location>
</feature>
<dbReference type="GO" id="GO:0016020">
    <property type="term" value="C:membrane"/>
    <property type="evidence" value="ECO:0007669"/>
    <property type="project" value="UniProtKB-SubCell"/>
</dbReference>
<proteinExistence type="inferred from homology"/>
<keyword evidence="5 7" id="KW-0472">Membrane</keyword>